<feature type="compositionally biased region" description="Basic and acidic residues" evidence="1">
    <location>
        <begin position="63"/>
        <end position="75"/>
    </location>
</feature>
<gene>
    <name evidence="2" type="ORF">AC631_02429</name>
</gene>
<dbReference type="Proteomes" id="UP000054251">
    <property type="component" value="Unassembled WGS sequence"/>
</dbReference>
<name>A0A0V1PZY4_9ASCO</name>
<evidence type="ECO:0000313" key="3">
    <source>
        <dbReference type="Proteomes" id="UP000054251"/>
    </source>
</evidence>
<organism evidence="2 3">
    <name type="scientific">Debaryomyces fabryi</name>
    <dbReference type="NCBI Taxonomy" id="58627"/>
    <lineage>
        <taxon>Eukaryota</taxon>
        <taxon>Fungi</taxon>
        <taxon>Dikarya</taxon>
        <taxon>Ascomycota</taxon>
        <taxon>Saccharomycotina</taxon>
        <taxon>Pichiomycetes</taxon>
        <taxon>Debaryomycetaceae</taxon>
        <taxon>Debaryomyces</taxon>
    </lineage>
</organism>
<protein>
    <submittedName>
        <fullName evidence="2">Uncharacterized protein</fullName>
    </submittedName>
</protein>
<comment type="caution">
    <text evidence="2">The sequence shown here is derived from an EMBL/GenBank/DDBJ whole genome shotgun (WGS) entry which is preliminary data.</text>
</comment>
<sequence length="244" mass="28070">MFDLSRGDLLKPSNSRGNPIYRLPLNQTDLENYKNTRYSKNSPYASRNETPLSSDKPNGNCKMDTEESKENKSKENIYVNAKGNKIFYEKKRDTLLHRQPLESSVATARSSITSEFYHTKLKPNIEKQDLCTTLLSDLLNPESISRSVLILNQPLADENSKLDLSTLPKRQNTLAAPFCNEANSYEEVDDDSMLLNLLTEEIKSIDKDYKEASASRVPVLRKFLNGLKYYFPKYEARQRRRINS</sequence>
<feature type="region of interest" description="Disordered" evidence="1">
    <location>
        <begin position="1"/>
        <end position="75"/>
    </location>
</feature>
<evidence type="ECO:0000313" key="2">
    <source>
        <dbReference type="EMBL" id="KSA01821.1"/>
    </source>
</evidence>
<accession>A0A0V1PZY4</accession>
<feature type="compositionally biased region" description="Polar residues" evidence="1">
    <location>
        <begin position="25"/>
        <end position="57"/>
    </location>
</feature>
<keyword evidence="3" id="KW-1185">Reference proteome</keyword>
<dbReference type="OrthoDB" id="10507359at2759"/>
<reference evidence="2 3" key="1">
    <citation type="submission" date="2015-11" db="EMBL/GenBank/DDBJ databases">
        <title>The genome of Debaryomyces fabryi.</title>
        <authorList>
            <person name="Tafer H."/>
            <person name="Lopandic K."/>
        </authorList>
    </citation>
    <scope>NUCLEOTIDE SEQUENCE [LARGE SCALE GENOMIC DNA]</scope>
    <source>
        <strain evidence="2 3">CBS 789</strain>
    </source>
</reference>
<dbReference type="AlphaFoldDB" id="A0A0V1PZY4"/>
<evidence type="ECO:0000256" key="1">
    <source>
        <dbReference type="SAM" id="MobiDB-lite"/>
    </source>
</evidence>
<dbReference type="RefSeq" id="XP_015467923.1">
    <property type="nucleotide sequence ID" value="XM_015611259.1"/>
</dbReference>
<dbReference type="GeneID" id="26839438"/>
<proteinExistence type="predicted"/>
<dbReference type="EMBL" id="LMYN01000042">
    <property type="protein sequence ID" value="KSA01821.1"/>
    <property type="molecule type" value="Genomic_DNA"/>
</dbReference>